<gene>
    <name evidence="3" type="ORF">J2S44_002590</name>
</gene>
<dbReference type="Pfam" id="PF18181">
    <property type="entry name" value="SLATT_1"/>
    <property type="match status" value="1"/>
</dbReference>
<dbReference type="RefSeq" id="WP_310412563.1">
    <property type="nucleotide sequence ID" value="NZ_JAVDYC010000001.1"/>
</dbReference>
<feature type="domain" description="SMODS and SLOG-associating 2TM effector" evidence="2">
    <location>
        <begin position="12"/>
        <end position="140"/>
    </location>
</feature>
<evidence type="ECO:0000256" key="1">
    <source>
        <dbReference type="SAM" id="Phobius"/>
    </source>
</evidence>
<name>A0AAE3ZPF0_9ACTN</name>
<dbReference type="NCBIfam" id="NF033634">
    <property type="entry name" value="SLATT_1"/>
    <property type="match status" value="1"/>
</dbReference>
<dbReference type="InterPro" id="IPR040884">
    <property type="entry name" value="SLATT_1"/>
</dbReference>
<evidence type="ECO:0000259" key="2">
    <source>
        <dbReference type="Pfam" id="PF18181"/>
    </source>
</evidence>
<dbReference type="Proteomes" id="UP001183629">
    <property type="component" value="Unassembled WGS sequence"/>
</dbReference>
<organism evidence="3 4">
    <name type="scientific">Catenuloplanes niger</name>
    <dbReference type="NCBI Taxonomy" id="587534"/>
    <lineage>
        <taxon>Bacteria</taxon>
        <taxon>Bacillati</taxon>
        <taxon>Actinomycetota</taxon>
        <taxon>Actinomycetes</taxon>
        <taxon>Micromonosporales</taxon>
        <taxon>Micromonosporaceae</taxon>
        <taxon>Catenuloplanes</taxon>
    </lineage>
</organism>
<comment type="caution">
    <text evidence="3">The sequence shown here is derived from an EMBL/GenBank/DDBJ whole genome shotgun (WGS) entry which is preliminary data.</text>
</comment>
<keyword evidence="1" id="KW-0812">Transmembrane</keyword>
<keyword evidence="1" id="KW-0472">Membrane</keyword>
<dbReference type="AlphaFoldDB" id="A0AAE3ZPF0"/>
<keyword evidence="1" id="KW-1133">Transmembrane helix</keyword>
<reference evidence="3 4" key="1">
    <citation type="submission" date="2023-07" db="EMBL/GenBank/DDBJ databases">
        <title>Sequencing the genomes of 1000 actinobacteria strains.</title>
        <authorList>
            <person name="Klenk H.-P."/>
        </authorList>
    </citation>
    <scope>NUCLEOTIDE SEQUENCE [LARGE SCALE GENOMIC DNA]</scope>
    <source>
        <strain evidence="3 4">DSM 44711</strain>
    </source>
</reference>
<sequence length="151" mass="16288">MGDRDEQALRAYLRHRYADQFAYYESRADEYASAHDQALAVSTLLLLGAGVCGVLGAVDVWAFRSGWGVLAVACAGLATFVTGYDALLGYEPIGELYRDTADRLYALRAVEPDPSTAAAADVAAYVAEVEAVLAQEHSRWEELTDDPPDGP</sequence>
<feature type="transmembrane region" description="Helical" evidence="1">
    <location>
        <begin position="38"/>
        <end position="61"/>
    </location>
</feature>
<protein>
    <recommendedName>
        <fullName evidence="2">SMODS and SLOG-associating 2TM effector domain-containing protein</fullName>
    </recommendedName>
</protein>
<keyword evidence="4" id="KW-1185">Reference proteome</keyword>
<feature type="transmembrane region" description="Helical" evidence="1">
    <location>
        <begin position="67"/>
        <end position="88"/>
    </location>
</feature>
<accession>A0AAE3ZPF0</accession>
<proteinExistence type="predicted"/>
<dbReference type="EMBL" id="JAVDYC010000001">
    <property type="protein sequence ID" value="MDR7322340.1"/>
    <property type="molecule type" value="Genomic_DNA"/>
</dbReference>
<evidence type="ECO:0000313" key="3">
    <source>
        <dbReference type="EMBL" id="MDR7322340.1"/>
    </source>
</evidence>
<evidence type="ECO:0000313" key="4">
    <source>
        <dbReference type="Proteomes" id="UP001183629"/>
    </source>
</evidence>